<dbReference type="Gene3D" id="1.25.10.10">
    <property type="entry name" value="Leucine-rich Repeat Variant"/>
    <property type="match status" value="1"/>
</dbReference>
<proteinExistence type="predicted"/>
<comment type="caution">
    <text evidence="1">The sequence shown here is derived from an EMBL/GenBank/DDBJ whole genome shotgun (WGS) entry which is preliminary data.</text>
</comment>
<reference evidence="1" key="1">
    <citation type="journal article" date="2015" name="Nature">
        <title>Complex archaea that bridge the gap between prokaryotes and eukaryotes.</title>
        <authorList>
            <person name="Spang A."/>
            <person name="Saw J.H."/>
            <person name="Jorgensen S.L."/>
            <person name="Zaremba-Niedzwiedzka K."/>
            <person name="Martijn J."/>
            <person name="Lind A.E."/>
            <person name="van Eijk R."/>
            <person name="Schleper C."/>
            <person name="Guy L."/>
            <person name="Ettema T.J."/>
        </authorList>
    </citation>
    <scope>NUCLEOTIDE SEQUENCE</scope>
</reference>
<accession>A0A0F8VYG6</accession>
<name>A0A0F8VYG6_9ZZZZ</name>
<dbReference type="AlphaFoldDB" id="A0A0F8VYG6"/>
<evidence type="ECO:0000313" key="1">
    <source>
        <dbReference type="EMBL" id="KKK49382.1"/>
    </source>
</evidence>
<organism evidence="1">
    <name type="scientific">marine sediment metagenome</name>
    <dbReference type="NCBI Taxonomy" id="412755"/>
    <lineage>
        <taxon>unclassified sequences</taxon>
        <taxon>metagenomes</taxon>
        <taxon>ecological metagenomes</taxon>
    </lineage>
</organism>
<protein>
    <submittedName>
        <fullName evidence="1">Uncharacterized protein</fullName>
    </submittedName>
</protein>
<gene>
    <name evidence="1" type="ORF">LCGC14_3135610</name>
</gene>
<dbReference type="InterPro" id="IPR011989">
    <property type="entry name" value="ARM-like"/>
</dbReference>
<feature type="non-terminal residue" evidence="1">
    <location>
        <position position="1"/>
    </location>
</feature>
<dbReference type="EMBL" id="LAZR01068576">
    <property type="protein sequence ID" value="KKK49382.1"/>
    <property type="molecule type" value="Genomic_DNA"/>
</dbReference>
<sequence length="94" mass="10329">ILDGKCSVDVAVEALSILSNIDHDETHEQRRVLFEYALSAQSVWVRDGAGTAIANMDDTSSIPALEEEARIEKNKTVRNNLENVLAQLYDTALG</sequence>